<evidence type="ECO:0000256" key="2">
    <source>
        <dbReference type="SAM" id="SignalP"/>
    </source>
</evidence>
<feature type="region of interest" description="Disordered" evidence="1">
    <location>
        <begin position="24"/>
        <end position="198"/>
    </location>
</feature>
<dbReference type="RefSeq" id="WP_307161959.1">
    <property type="nucleotide sequence ID" value="NZ_JAUSWV010000002.1"/>
</dbReference>
<keyword evidence="2" id="KW-0732">Signal</keyword>
<keyword evidence="4" id="KW-1185">Reference proteome</keyword>
<feature type="chain" id="PRO_5046864337" evidence="2">
    <location>
        <begin position="27"/>
        <end position="227"/>
    </location>
</feature>
<dbReference type="EMBL" id="JAUSWV010000002">
    <property type="protein sequence ID" value="MDQ0579463.1"/>
    <property type="molecule type" value="Genomic_DNA"/>
</dbReference>
<reference evidence="3 4" key="1">
    <citation type="submission" date="2023-07" db="EMBL/GenBank/DDBJ databases">
        <title>Comparative genomics of wheat-associated soil bacteria to identify genetic determinants of phenazine resistance.</title>
        <authorList>
            <person name="Mouncey N."/>
        </authorList>
    </citation>
    <scope>NUCLEOTIDE SEQUENCE [LARGE SCALE GENOMIC DNA]</scope>
    <source>
        <strain evidence="3 4">B2I6</strain>
    </source>
</reference>
<dbReference type="Proteomes" id="UP001230654">
    <property type="component" value="Unassembled WGS sequence"/>
</dbReference>
<protein>
    <submittedName>
        <fullName evidence="3">Uncharacterized protein</fullName>
    </submittedName>
</protein>
<comment type="caution">
    <text evidence="3">The sequence shown here is derived from an EMBL/GenBank/DDBJ whole genome shotgun (WGS) entry which is preliminary data.</text>
</comment>
<name>A0ABU0NKZ2_STRRH</name>
<organism evidence="3 4">
    <name type="scientific">Streptomyces rishiriensis</name>
    <dbReference type="NCBI Taxonomy" id="68264"/>
    <lineage>
        <taxon>Bacteria</taxon>
        <taxon>Bacillati</taxon>
        <taxon>Actinomycetota</taxon>
        <taxon>Actinomycetes</taxon>
        <taxon>Kitasatosporales</taxon>
        <taxon>Streptomycetaceae</taxon>
        <taxon>Streptomyces</taxon>
    </lineage>
</organism>
<gene>
    <name evidence="3" type="ORF">QF030_001641</name>
</gene>
<evidence type="ECO:0000256" key="1">
    <source>
        <dbReference type="SAM" id="MobiDB-lite"/>
    </source>
</evidence>
<sequence length="227" mass="23148">MRSARMILATAAASAALAIGAPGAYAAGDTDHDDSSWSKEDSSSYSDEHGKEDGSSSAKEEDSSSAKEEDSSSAKEEDSSSAKEEDSSYGKEHGKEEHGKEESGKEESGKEEHDSPHGGMHTGGGALASVNDSSDRGAAKDPRFDPETYKDKDAESGGEHGKDSWNGGKEEESGGWSKEHDKPSGGMHTGGGALAGPSATAAGLGVLAVAGTGIYALRRKKTVGGVA</sequence>
<feature type="compositionally biased region" description="Basic and acidic residues" evidence="1">
    <location>
        <begin position="29"/>
        <end position="116"/>
    </location>
</feature>
<evidence type="ECO:0000313" key="4">
    <source>
        <dbReference type="Proteomes" id="UP001230654"/>
    </source>
</evidence>
<accession>A0ABU0NKZ2</accession>
<evidence type="ECO:0000313" key="3">
    <source>
        <dbReference type="EMBL" id="MDQ0579463.1"/>
    </source>
</evidence>
<proteinExistence type="predicted"/>
<feature type="compositionally biased region" description="Basic and acidic residues" evidence="1">
    <location>
        <begin position="133"/>
        <end position="183"/>
    </location>
</feature>
<feature type="signal peptide" evidence="2">
    <location>
        <begin position="1"/>
        <end position="26"/>
    </location>
</feature>